<organism evidence="1 2">
    <name type="scientific">Parafrankia irregularis</name>
    <dbReference type="NCBI Taxonomy" id="795642"/>
    <lineage>
        <taxon>Bacteria</taxon>
        <taxon>Bacillati</taxon>
        <taxon>Actinomycetota</taxon>
        <taxon>Actinomycetes</taxon>
        <taxon>Frankiales</taxon>
        <taxon>Frankiaceae</taxon>
        <taxon>Parafrankia</taxon>
    </lineage>
</organism>
<evidence type="ECO:0000313" key="1">
    <source>
        <dbReference type="EMBL" id="CUU54276.1"/>
    </source>
</evidence>
<accession>A0A0S4QFK8</accession>
<gene>
    <name evidence="1" type="ORF">Ga0074812_102282</name>
</gene>
<dbReference type="AlphaFoldDB" id="A0A0S4QFK8"/>
<dbReference type="Proteomes" id="UP000198802">
    <property type="component" value="Unassembled WGS sequence"/>
</dbReference>
<sequence length="34" mass="3717">MLIVDDSGSQCCFQAVTPIPTNVRKRVGLPLTTR</sequence>
<proteinExistence type="predicted"/>
<reference evidence="2" key="1">
    <citation type="submission" date="2015-11" db="EMBL/GenBank/DDBJ databases">
        <authorList>
            <person name="Varghese N."/>
        </authorList>
    </citation>
    <scope>NUCLEOTIDE SEQUENCE [LARGE SCALE GENOMIC DNA]</scope>
    <source>
        <strain evidence="2">DSM 45899</strain>
    </source>
</reference>
<keyword evidence="2" id="KW-1185">Reference proteome</keyword>
<dbReference type="EMBL" id="FAOZ01000002">
    <property type="protein sequence ID" value="CUU54276.1"/>
    <property type="molecule type" value="Genomic_DNA"/>
</dbReference>
<protein>
    <submittedName>
        <fullName evidence="1">Uncharacterized protein</fullName>
    </submittedName>
</protein>
<name>A0A0S4QFK8_9ACTN</name>
<evidence type="ECO:0000313" key="2">
    <source>
        <dbReference type="Proteomes" id="UP000198802"/>
    </source>
</evidence>